<organism evidence="2">
    <name type="scientific">Menopon gallinae</name>
    <name type="common">poultry shaft louse</name>
    <dbReference type="NCBI Taxonomy" id="328185"/>
    <lineage>
        <taxon>Eukaryota</taxon>
        <taxon>Metazoa</taxon>
        <taxon>Ecdysozoa</taxon>
        <taxon>Arthropoda</taxon>
        <taxon>Hexapoda</taxon>
        <taxon>Insecta</taxon>
        <taxon>Pterygota</taxon>
        <taxon>Neoptera</taxon>
        <taxon>Paraneoptera</taxon>
        <taxon>Psocodea</taxon>
        <taxon>Troctomorpha</taxon>
        <taxon>Phthiraptera</taxon>
        <taxon>Amblycera</taxon>
        <taxon>Menoponidae</taxon>
        <taxon>Menopon</taxon>
    </lineage>
</organism>
<accession>A0AAW2H9A0</accession>
<feature type="transmembrane region" description="Helical" evidence="1">
    <location>
        <begin position="16"/>
        <end position="38"/>
    </location>
</feature>
<evidence type="ECO:0000256" key="1">
    <source>
        <dbReference type="SAM" id="Phobius"/>
    </source>
</evidence>
<keyword evidence="1" id="KW-1133">Transmembrane helix</keyword>
<keyword evidence="1" id="KW-0812">Transmembrane</keyword>
<protein>
    <submittedName>
        <fullName evidence="2">Uncharacterized protein</fullName>
    </submittedName>
</protein>
<dbReference type="EMBL" id="JARGDH010000005">
    <property type="protein sequence ID" value="KAL0266341.1"/>
    <property type="molecule type" value="Genomic_DNA"/>
</dbReference>
<gene>
    <name evidence="2" type="ORF">PYX00_008914</name>
</gene>
<keyword evidence="1" id="KW-0472">Membrane</keyword>
<sequence length="69" mass="7939">MTRKRGSSRRQTRGRCCLLSHLCFAYIVYFCAFCGFKIQIKNIIFPGGVWCSCLLFCARGLTPLVIYFC</sequence>
<evidence type="ECO:0000313" key="2">
    <source>
        <dbReference type="EMBL" id="KAL0266341.1"/>
    </source>
</evidence>
<reference evidence="2" key="1">
    <citation type="journal article" date="2024" name="Gigascience">
        <title>Chromosome-level genome of the poultry shaft louse Menopon gallinae provides insight into the host-switching and adaptive evolution of parasitic lice.</title>
        <authorList>
            <person name="Xu Y."/>
            <person name="Ma L."/>
            <person name="Liu S."/>
            <person name="Liang Y."/>
            <person name="Liu Q."/>
            <person name="He Z."/>
            <person name="Tian L."/>
            <person name="Duan Y."/>
            <person name="Cai W."/>
            <person name="Li H."/>
            <person name="Song F."/>
        </authorList>
    </citation>
    <scope>NUCLEOTIDE SEQUENCE</scope>
    <source>
        <strain evidence="2">Cailab_2023a</strain>
    </source>
</reference>
<comment type="caution">
    <text evidence="2">The sequence shown here is derived from an EMBL/GenBank/DDBJ whole genome shotgun (WGS) entry which is preliminary data.</text>
</comment>
<proteinExistence type="predicted"/>
<dbReference type="AlphaFoldDB" id="A0AAW2H9A0"/>
<name>A0AAW2H9A0_9NEOP</name>
<feature type="transmembrane region" description="Helical" evidence="1">
    <location>
        <begin position="44"/>
        <end position="68"/>
    </location>
</feature>